<accession>A0A0D1VZ89</accession>
<evidence type="ECO:0000313" key="3">
    <source>
        <dbReference type="Proteomes" id="UP000053599"/>
    </source>
</evidence>
<dbReference type="AlphaFoldDB" id="A0A0D1VZ89"/>
<dbReference type="HOGENOM" id="CLU_358256_0_0_1"/>
<gene>
    <name evidence="2" type="ORF">PV11_03912</name>
</gene>
<dbReference type="OrthoDB" id="5135333at2759"/>
<proteinExistence type="predicted"/>
<organism evidence="2 3">
    <name type="scientific">Exophiala sideris</name>
    <dbReference type="NCBI Taxonomy" id="1016849"/>
    <lineage>
        <taxon>Eukaryota</taxon>
        <taxon>Fungi</taxon>
        <taxon>Dikarya</taxon>
        <taxon>Ascomycota</taxon>
        <taxon>Pezizomycotina</taxon>
        <taxon>Eurotiomycetes</taxon>
        <taxon>Chaetothyriomycetidae</taxon>
        <taxon>Chaetothyriales</taxon>
        <taxon>Herpotrichiellaceae</taxon>
        <taxon>Exophiala</taxon>
    </lineage>
</organism>
<dbReference type="Proteomes" id="UP000053599">
    <property type="component" value="Unassembled WGS sequence"/>
</dbReference>
<feature type="domain" description="Heterokaryon incompatibility" evidence="1">
    <location>
        <begin position="285"/>
        <end position="431"/>
    </location>
</feature>
<dbReference type="EMBL" id="KN846952">
    <property type="protein sequence ID" value="KIV81750.1"/>
    <property type="molecule type" value="Genomic_DNA"/>
</dbReference>
<name>A0A0D1VZ89_9EURO</name>
<dbReference type="STRING" id="1016849.A0A0D1VZ89"/>
<sequence>MSEPERTRELSSRLPFRHEGTEETFAYCLSYQRTLRRLSTLLLRHDLLCEDLRDWWPTIKYDGFDTEEPYARCIILGSPIRDCAEDPHCSFCSFLRDALARIVDENLFEWSDDASYVRPLNTAIAVLSISISHPLSTGEDLNAGDRKTWTKCLLVELHDTDRFSRLPKQGSVICRSELKQLTSWTPPNVSPLILRPSLVPPQSATGNGLLDIVSDFTLPQQYHGSARKVPLTCNPALLARWVSKCEQCHGTRCADNTLTRTPGLRLLDVSTMRLIQPEANAAVRYVALSYVWGTQPFMSLRRANLTEISRNGFVADENLHPAIRDSIQILRGMKQRYLWVDALCIIQDCETDKSVQIEQMGSIYSNAFFTIFAAPAIDSNYLGLPGVRLRVPQHKGRVFARNSTCLMEAIRSPPWWEAETSWSERAWTCQEYLLSARRLIFSDDQVRWSCQLAEWHEDSYNSCLKSRSTGAWTEQLRQAECMSSNLLLQLQSTRLDIYQDGFRDLVANYSGRVTTYDRDRLSAFKGILNQLGCSERPKHYHWALTMEDFEFELCWECNMEYYTRCTEHFPSWSWLSCVGYVRFPLLPSQSRNFHSLVKCFKLGQSPKGAVMCTPIPSRAPLVAISMEWYPVCVRPRHLYNCQSSWRNFDDRCIAFWGNVVQLEIDWPSSQDSPLSQDSPSPRVKIPSRTVGNPYAMGFDEESPRFGWFFHSLHEYSPSLDRKKRIYDFVTIGLGGTGTTEFVVLLLLEWIDGIAYRAGRLEIKREQWDILKFCATRKLIVMR</sequence>
<dbReference type="PANTHER" id="PTHR33112:SF12">
    <property type="entry name" value="HETEROKARYON INCOMPATIBILITY DOMAIN-CONTAINING PROTEIN"/>
    <property type="match status" value="1"/>
</dbReference>
<dbReference type="PANTHER" id="PTHR33112">
    <property type="entry name" value="DOMAIN PROTEIN, PUTATIVE-RELATED"/>
    <property type="match status" value="1"/>
</dbReference>
<protein>
    <recommendedName>
        <fullName evidence="1">Heterokaryon incompatibility domain-containing protein</fullName>
    </recommendedName>
</protein>
<dbReference type="Pfam" id="PF06985">
    <property type="entry name" value="HET"/>
    <property type="match status" value="1"/>
</dbReference>
<evidence type="ECO:0000259" key="1">
    <source>
        <dbReference type="Pfam" id="PF06985"/>
    </source>
</evidence>
<dbReference type="InterPro" id="IPR010730">
    <property type="entry name" value="HET"/>
</dbReference>
<evidence type="ECO:0000313" key="2">
    <source>
        <dbReference type="EMBL" id="KIV81750.1"/>
    </source>
</evidence>
<reference evidence="2 3" key="1">
    <citation type="submission" date="2015-01" db="EMBL/GenBank/DDBJ databases">
        <title>The Genome Sequence of Exophiala sideris CBS121828.</title>
        <authorList>
            <consortium name="The Broad Institute Genomics Platform"/>
            <person name="Cuomo C."/>
            <person name="de Hoog S."/>
            <person name="Gorbushina A."/>
            <person name="Stielow B."/>
            <person name="Teixiera M."/>
            <person name="Abouelleil A."/>
            <person name="Chapman S.B."/>
            <person name="Priest M."/>
            <person name="Young S.K."/>
            <person name="Wortman J."/>
            <person name="Nusbaum C."/>
            <person name="Birren B."/>
        </authorList>
    </citation>
    <scope>NUCLEOTIDE SEQUENCE [LARGE SCALE GENOMIC DNA]</scope>
    <source>
        <strain evidence="2 3">CBS 121828</strain>
    </source>
</reference>